<evidence type="ECO:0000256" key="1">
    <source>
        <dbReference type="SAM" id="MobiDB-lite"/>
    </source>
</evidence>
<keyword evidence="3" id="KW-1185">Reference proteome</keyword>
<protein>
    <recommendedName>
        <fullName evidence="4">Basic proline-rich protein-like</fullName>
    </recommendedName>
</protein>
<evidence type="ECO:0008006" key="4">
    <source>
        <dbReference type="Google" id="ProtNLM"/>
    </source>
</evidence>
<feature type="region of interest" description="Disordered" evidence="1">
    <location>
        <begin position="1"/>
        <end position="222"/>
    </location>
</feature>
<gene>
    <name evidence="2" type="ORF">NDU88_000216</name>
</gene>
<name>A0AAV7VU08_PLEWA</name>
<feature type="compositionally biased region" description="Pro residues" evidence="1">
    <location>
        <begin position="187"/>
        <end position="196"/>
    </location>
</feature>
<evidence type="ECO:0000313" key="2">
    <source>
        <dbReference type="EMBL" id="KAJ1204778.1"/>
    </source>
</evidence>
<reference evidence="2" key="1">
    <citation type="journal article" date="2022" name="bioRxiv">
        <title>Sequencing and chromosome-scale assembly of the giantPleurodeles waltlgenome.</title>
        <authorList>
            <person name="Brown T."/>
            <person name="Elewa A."/>
            <person name="Iarovenko S."/>
            <person name="Subramanian E."/>
            <person name="Araus A.J."/>
            <person name="Petzold A."/>
            <person name="Susuki M."/>
            <person name="Suzuki K.-i.T."/>
            <person name="Hayashi T."/>
            <person name="Toyoda A."/>
            <person name="Oliveira C."/>
            <person name="Osipova E."/>
            <person name="Leigh N.D."/>
            <person name="Simon A."/>
            <person name="Yun M.H."/>
        </authorList>
    </citation>
    <scope>NUCLEOTIDE SEQUENCE</scope>
    <source>
        <strain evidence="2">20211129_DDA</strain>
        <tissue evidence="2">Liver</tissue>
    </source>
</reference>
<comment type="caution">
    <text evidence="2">The sequence shown here is derived from an EMBL/GenBank/DDBJ whole genome shotgun (WGS) entry which is preliminary data.</text>
</comment>
<accession>A0AAV7VU08</accession>
<feature type="compositionally biased region" description="Polar residues" evidence="1">
    <location>
        <begin position="93"/>
        <end position="104"/>
    </location>
</feature>
<evidence type="ECO:0000313" key="3">
    <source>
        <dbReference type="Proteomes" id="UP001066276"/>
    </source>
</evidence>
<dbReference type="EMBL" id="JANPWB010000002">
    <property type="protein sequence ID" value="KAJ1204778.1"/>
    <property type="molecule type" value="Genomic_DNA"/>
</dbReference>
<proteinExistence type="predicted"/>
<sequence>MPLRGTPRPPPPPWHPPSPPSGPPVPGANQRGPQCPKGEQYAAKKTSTAPPGLIRPAISAIRASRQGLTSGGPGQARTSAEPKAQALHCTGRPSATNFRASSLQKPRCPGGLHRLTPRNSTPLRRRDSPCRPWQAPHSKAAPGGAWPDKTAEGPSPASLTVRPTPAGAKKHPRAPAATRGSLHEPDVPLPAGPKPAGPASAIRPRGPSTAGAPTPRGGPVPA</sequence>
<feature type="compositionally biased region" description="Pro residues" evidence="1">
    <location>
        <begin position="7"/>
        <end position="26"/>
    </location>
</feature>
<dbReference type="Proteomes" id="UP001066276">
    <property type="component" value="Chromosome 1_2"/>
</dbReference>
<organism evidence="2 3">
    <name type="scientific">Pleurodeles waltl</name>
    <name type="common">Iberian ribbed newt</name>
    <dbReference type="NCBI Taxonomy" id="8319"/>
    <lineage>
        <taxon>Eukaryota</taxon>
        <taxon>Metazoa</taxon>
        <taxon>Chordata</taxon>
        <taxon>Craniata</taxon>
        <taxon>Vertebrata</taxon>
        <taxon>Euteleostomi</taxon>
        <taxon>Amphibia</taxon>
        <taxon>Batrachia</taxon>
        <taxon>Caudata</taxon>
        <taxon>Salamandroidea</taxon>
        <taxon>Salamandridae</taxon>
        <taxon>Pleurodelinae</taxon>
        <taxon>Pleurodeles</taxon>
    </lineage>
</organism>
<dbReference type="AlphaFoldDB" id="A0AAV7VU08"/>